<feature type="domain" description="4Fe-4S ferredoxin-type" evidence="9">
    <location>
        <begin position="396"/>
        <end position="426"/>
    </location>
</feature>
<dbReference type="InterPro" id="IPR017896">
    <property type="entry name" value="4Fe4S_Fe-S-bd"/>
</dbReference>
<evidence type="ECO:0000256" key="7">
    <source>
        <dbReference type="ARBA" id="ARBA00023014"/>
    </source>
</evidence>
<evidence type="ECO:0000256" key="8">
    <source>
        <dbReference type="HAMAP-Rule" id="MF_00461"/>
    </source>
</evidence>
<keyword evidence="8" id="KW-1278">Translocase</keyword>
<evidence type="ECO:0000313" key="11">
    <source>
        <dbReference type="Proteomes" id="UP000183700"/>
    </source>
</evidence>
<keyword evidence="2 8" id="KW-0004">4Fe-4S</keyword>
<dbReference type="GO" id="GO:0051539">
    <property type="term" value="F:4 iron, 4 sulfur cluster binding"/>
    <property type="evidence" value="ECO:0007669"/>
    <property type="project" value="UniProtKB-KW"/>
</dbReference>
<feature type="binding site" evidence="8">
    <location>
        <position position="367"/>
    </location>
    <ligand>
        <name>[4Fe-4S] cluster</name>
        <dbReference type="ChEBI" id="CHEBI:49883"/>
        <label>1</label>
    </ligand>
</feature>
<keyword evidence="11" id="KW-1185">Reference proteome</keyword>
<dbReference type="PROSITE" id="PS51379">
    <property type="entry name" value="4FE4S_FER_2"/>
    <property type="match status" value="2"/>
</dbReference>
<dbReference type="EMBL" id="JXKM01000016">
    <property type="protein sequence ID" value="OJG33891.1"/>
    <property type="molecule type" value="Genomic_DNA"/>
</dbReference>
<comment type="subunit">
    <text evidence="8">The complex is composed of six subunits: RnfA, RnfB, RnfC, RnfD, RnfE and RnfG.</text>
</comment>
<dbReference type="PROSITE" id="PS00198">
    <property type="entry name" value="4FE4S_FER_1"/>
    <property type="match status" value="2"/>
</dbReference>
<dbReference type="HAMAP" id="MF_00461">
    <property type="entry name" value="RsxC_RnfC"/>
    <property type="match status" value="1"/>
</dbReference>
<dbReference type="InterPro" id="IPR010208">
    <property type="entry name" value="Ion_transpt_RnfC/RsxC"/>
</dbReference>
<feature type="binding site" evidence="8">
    <location>
        <position position="370"/>
    </location>
    <ligand>
        <name>[4Fe-4S] cluster</name>
        <dbReference type="ChEBI" id="CHEBI:49883"/>
        <label>1</label>
    </ligand>
</feature>
<comment type="cofactor">
    <cofactor evidence="8">
        <name>[4Fe-4S] cluster</name>
        <dbReference type="ChEBI" id="CHEBI:49883"/>
    </cofactor>
    <text evidence="8">Binds 2 [4Fe-4S] clusters per subunit.</text>
</comment>
<dbReference type="Pfam" id="PF10531">
    <property type="entry name" value="SLBB"/>
    <property type="match status" value="1"/>
</dbReference>
<dbReference type="EC" id="7.-.-.-" evidence="8"/>
<gene>
    <name evidence="8" type="primary">rnfC</name>
    <name evidence="10" type="ORF">RV00_GL000944</name>
</gene>
<feature type="binding site" evidence="8">
    <location>
        <position position="377"/>
    </location>
    <ligand>
        <name>[4Fe-4S] cluster</name>
        <dbReference type="ChEBI" id="CHEBI:49883"/>
        <label>2</label>
    </ligand>
</feature>
<dbReference type="GO" id="GO:0005886">
    <property type="term" value="C:plasma membrane"/>
    <property type="evidence" value="ECO:0007669"/>
    <property type="project" value="UniProtKB-SubCell"/>
</dbReference>
<feature type="binding site" evidence="8">
    <location>
        <position position="409"/>
    </location>
    <ligand>
        <name>[4Fe-4S] cluster</name>
        <dbReference type="ChEBI" id="CHEBI:49883"/>
        <label>2</label>
    </ligand>
</feature>
<keyword evidence="8" id="KW-1003">Cell membrane</keyword>
<evidence type="ECO:0000259" key="9">
    <source>
        <dbReference type="PROSITE" id="PS51379"/>
    </source>
</evidence>
<dbReference type="PANTHER" id="PTHR43034">
    <property type="entry name" value="ION-TRANSLOCATING OXIDOREDUCTASE COMPLEX SUBUNIT C"/>
    <property type="match status" value="1"/>
</dbReference>
<comment type="caution">
    <text evidence="10">The sequence shown here is derived from an EMBL/GenBank/DDBJ whole genome shotgun (WGS) entry which is preliminary data.</text>
</comment>
<evidence type="ECO:0000256" key="4">
    <source>
        <dbReference type="ARBA" id="ARBA00022737"/>
    </source>
</evidence>
<feature type="binding site" evidence="8">
    <location>
        <position position="412"/>
    </location>
    <ligand>
        <name>[4Fe-4S] cluster</name>
        <dbReference type="ChEBI" id="CHEBI:49883"/>
        <label>2</label>
    </ligand>
</feature>
<dbReference type="InterPro" id="IPR019554">
    <property type="entry name" value="Soluble_ligand-bd"/>
</dbReference>
<comment type="subcellular location">
    <subcellularLocation>
        <location evidence="8">Cell membrane</location>
        <topology evidence="8">Peripheral membrane protein</topology>
    </subcellularLocation>
</comment>
<comment type="similarity">
    <text evidence="8">Belongs to the 4Fe4S bacterial-type ferredoxin family. RnfC subfamily.</text>
</comment>
<sequence>MMVNRAFKGGIDLHQDQALHLRGIDNYKRVESIYPKKVYIPIQQHIGDPAEVTVSVGEKVFLGQTIAKMDEGLGANIHASVSGRIVGVEEIDQGQGDEMTCIVIENDFQEQPKKIYHDKIEELSPETIVEKVEAAGVVGLGGATFPSHVKLNPKEDIHTCIFNGAECEPLLMADAALMVNQGDQLIKGCKLVLKAVGANEGIIAIEDDKQEAIEVMKELCKDIPTLSVIEVPSVYPQGSTEMLFKTITGKEEPPDGSTRDLGYLVINVATTVAVSEAIDPGIPLSYRICSVVGDVMQQKNVYFPIGTSIQDMIDFCGGFDGTPSKIITGGFMMGRTVDTLAASLTKSANGLIVINEKHDQDSTPSPCILCARCVEVCPVGLLPHQLEKNYLKKNWKRLEKLYVESCINCGCCTYICPARRHLAEHIVAGQQALKERRES</sequence>
<dbReference type="InterPro" id="IPR011538">
    <property type="entry name" value="Nuo51_FMN-bd"/>
</dbReference>
<protein>
    <recommendedName>
        <fullName evidence="8">Ion-translocating oxidoreductase complex subunit C</fullName>
        <ecNumber evidence="8">7.-.-.-</ecNumber>
    </recommendedName>
    <alternativeName>
        <fullName evidence="8">Rnf electron transport complex subunit C</fullName>
    </alternativeName>
</protein>
<dbReference type="GO" id="GO:0009055">
    <property type="term" value="F:electron transfer activity"/>
    <property type="evidence" value="ECO:0007669"/>
    <property type="project" value="InterPro"/>
</dbReference>
<organism evidence="10 11">
    <name type="scientific">Enterococcus devriesei</name>
    <dbReference type="NCBI Taxonomy" id="319970"/>
    <lineage>
        <taxon>Bacteria</taxon>
        <taxon>Bacillati</taxon>
        <taxon>Bacillota</taxon>
        <taxon>Bacilli</taxon>
        <taxon>Lactobacillales</taxon>
        <taxon>Enterococcaceae</taxon>
        <taxon>Enterococcus</taxon>
    </lineage>
</organism>
<evidence type="ECO:0000256" key="2">
    <source>
        <dbReference type="ARBA" id="ARBA00022485"/>
    </source>
</evidence>
<keyword evidence="6 8" id="KW-0408">Iron</keyword>
<keyword evidence="3 8" id="KW-0479">Metal-binding</keyword>
<dbReference type="AlphaFoldDB" id="A0A1L8SPE8"/>
<dbReference type="SUPFAM" id="SSF142019">
    <property type="entry name" value="Nqo1 FMN-binding domain-like"/>
    <property type="match status" value="1"/>
</dbReference>
<dbReference type="Pfam" id="PF12838">
    <property type="entry name" value="Fer4_7"/>
    <property type="match status" value="1"/>
</dbReference>
<dbReference type="STRING" id="319970.RV00_GL000944"/>
<feature type="binding site" evidence="8">
    <location>
        <position position="373"/>
    </location>
    <ligand>
        <name>[4Fe-4S] cluster</name>
        <dbReference type="ChEBI" id="CHEBI:49883"/>
        <label>1</label>
    </ligand>
</feature>
<dbReference type="Gene3D" id="3.40.50.11540">
    <property type="entry name" value="NADH-ubiquinone oxidoreductase 51kDa subunit"/>
    <property type="match status" value="1"/>
</dbReference>
<feature type="domain" description="4Fe-4S ferredoxin-type" evidence="9">
    <location>
        <begin position="356"/>
        <end position="387"/>
    </location>
</feature>
<dbReference type="PANTHER" id="PTHR43034:SF2">
    <property type="entry name" value="ION-TRANSLOCATING OXIDOREDUCTASE COMPLEX SUBUNIT C"/>
    <property type="match status" value="1"/>
</dbReference>
<comment type="function">
    <text evidence="8">Part of a membrane-bound complex that couples electron transfer with translocation of ions across the membrane.</text>
</comment>
<evidence type="ECO:0000256" key="1">
    <source>
        <dbReference type="ARBA" id="ARBA00022448"/>
    </source>
</evidence>
<keyword evidence="1 8" id="KW-0813">Transport</keyword>
<dbReference type="NCBIfam" id="NF003454">
    <property type="entry name" value="PRK05035.1"/>
    <property type="match status" value="1"/>
</dbReference>
<accession>A0A1L8SPE8</accession>
<dbReference type="GO" id="GO:0022900">
    <property type="term" value="P:electron transport chain"/>
    <property type="evidence" value="ECO:0007669"/>
    <property type="project" value="UniProtKB-UniRule"/>
</dbReference>
<dbReference type="Proteomes" id="UP000183700">
    <property type="component" value="Unassembled WGS sequence"/>
</dbReference>
<keyword evidence="5 8" id="KW-0249">Electron transport</keyword>
<evidence type="ECO:0000256" key="6">
    <source>
        <dbReference type="ARBA" id="ARBA00023004"/>
    </source>
</evidence>
<dbReference type="InterPro" id="IPR026902">
    <property type="entry name" value="RnfC_N"/>
</dbReference>
<name>A0A1L8SPE8_9ENTE</name>
<evidence type="ECO:0000313" key="10">
    <source>
        <dbReference type="EMBL" id="OJG33891.1"/>
    </source>
</evidence>
<dbReference type="NCBIfam" id="TIGR01945">
    <property type="entry name" value="rnfC"/>
    <property type="match status" value="1"/>
</dbReference>
<dbReference type="Pfam" id="PF01512">
    <property type="entry name" value="Complex1_51K"/>
    <property type="match status" value="1"/>
</dbReference>
<dbReference type="SUPFAM" id="SSF46548">
    <property type="entry name" value="alpha-helical ferredoxin"/>
    <property type="match status" value="1"/>
</dbReference>
<proteinExistence type="inferred from homology"/>
<dbReference type="GO" id="GO:0046872">
    <property type="term" value="F:metal ion binding"/>
    <property type="evidence" value="ECO:0007669"/>
    <property type="project" value="UniProtKB-KW"/>
</dbReference>
<dbReference type="InterPro" id="IPR037225">
    <property type="entry name" value="Nuo51_FMN-bd_sf"/>
</dbReference>
<dbReference type="Pfam" id="PF13375">
    <property type="entry name" value="RnfC_N"/>
    <property type="match status" value="1"/>
</dbReference>
<keyword evidence="8" id="KW-0472">Membrane</keyword>
<dbReference type="InterPro" id="IPR017900">
    <property type="entry name" value="4Fe4S_Fe_S_CS"/>
</dbReference>
<keyword evidence="7 8" id="KW-0411">Iron-sulfur</keyword>
<evidence type="ECO:0000256" key="3">
    <source>
        <dbReference type="ARBA" id="ARBA00022723"/>
    </source>
</evidence>
<feature type="binding site" evidence="8">
    <location>
        <position position="406"/>
    </location>
    <ligand>
        <name>[4Fe-4S] cluster</name>
        <dbReference type="ChEBI" id="CHEBI:49883"/>
        <label>2</label>
    </ligand>
</feature>
<evidence type="ECO:0000256" key="5">
    <source>
        <dbReference type="ARBA" id="ARBA00022982"/>
    </source>
</evidence>
<keyword evidence="4 8" id="KW-0677">Repeat</keyword>
<feature type="binding site" evidence="8">
    <location>
        <position position="416"/>
    </location>
    <ligand>
        <name>[4Fe-4S] cluster</name>
        <dbReference type="ChEBI" id="CHEBI:49883"/>
        <label>1</label>
    </ligand>
</feature>
<reference evidence="10 11" key="1">
    <citation type="submission" date="2014-12" db="EMBL/GenBank/DDBJ databases">
        <title>Draft genome sequences of 29 type strains of Enterococci.</title>
        <authorList>
            <person name="Zhong Z."/>
            <person name="Sun Z."/>
            <person name="Liu W."/>
            <person name="Zhang W."/>
            <person name="Zhang H."/>
        </authorList>
    </citation>
    <scope>NUCLEOTIDE SEQUENCE [LARGE SCALE GENOMIC DNA]</scope>
    <source>
        <strain evidence="10 11">DSM 22802</strain>
    </source>
</reference>
<dbReference type="Gene3D" id="3.30.70.20">
    <property type="match status" value="1"/>
</dbReference>